<dbReference type="AlphaFoldDB" id="A0A4S8NHC3"/>
<dbReference type="PANTHER" id="PTHR34822:SF1">
    <property type="entry name" value="GRPB FAMILY PROTEIN"/>
    <property type="match status" value="1"/>
</dbReference>
<name>A0A4S8NHC3_9ACTN</name>
<reference evidence="2 3" key="1">
    <citation type="journal article" date="2009" name="Int. J. Syst. Evol. Microbiol.">
        <title>Nocardioides caeni sp. nov., isolated from wastewater.</title>
        <authorList>
            <person name="Yoon J.H."/>
            <person name="Kang S.J."/>
            <person name="Park S."/>
            <person name="Kim W."/>
            <person name="Oh T.K."/>
        </authorList>
    </citation>
    <scope>NUCLEOTIDE SEQUENCE [LARGE SCALE GENOMIC DNA]</scope>
    <source>
        <strain evidence="2 3">DSM 23134</strain>
    </source>
</reference>
<dbReference type="SUPFAM" id="SSF81301">
    <property type="entry name" value="Nucleotidyltransferase"/>
    <property type="match status" value="1"/>
</dbReference>
<gene>
    <name evidence="2" type="ORF">E9934_06685</name>
</gene>
<dbReference type="InterPro" id="IPR007344">
    <property type="entry name" value="GrpB/CoaE"/>
</dbReference>
<feature type="region of interest" description="Disordered" evidence="1">
    <location>
        <begin position="52"/>
        <end position="75"/>
    </location>
</feature>
<comment type="caution">
    <text evidence="2">The sequence shown here is derived from an EMBL/GenBank/DDBJ whole genome shotgun (WGS) entry which is preliminary data.</text>
</comment>
<keyword evidence="3" id="KW-1185">Reference proteome</keyword>
<sequence length="75" mass="8058">MWASDYEAHEQRIRGALASVAITVAHIGSTSVPALPTKPIIDVLVTVPDADAQDCSHRGDQGPRPVPQVSVSEWR</sequence>
<dbReference type="OrthoDB" id="9799092at2"/>
<dbReference type="Gene3D" id="3.30.460.10">
    <property type="entry name" value="Beta Polymerase, domain 2"/>
    <property type="match status" value="1"/>
</dbReference>
<protein>
    <submittedName>
        <fullName evidence="2">GrpB family protein</fullName>
    </submittedName>
</protein>
<evidence type="ECO:0000313" key="2">
    <source>
        <dbReference type="EMBL" id="THV16018.1"/>
    </source>
</evidence>
<dbReference type="Proteomes" id="UP000307087">
    <property type="component" value="Unassembled WGS sequence"/>
</dbReference>
<dbReference type="Pfam" id="PF04229">
    <property type="entry name" value="GrpB"/>
    <property type="match status" value="1"/>
</dbReference>
<accession>A0A4S8NHC3</accession>
<evidence type="ECO:0000313" key="3">
    <source>
        <dbReference type="Proteomes" id="UP000307087"/>
    </source>
</evidence>
<dbReference type="InterPro" id="IPR043519">
    <property type="entry name" value="NT_sf"/>
</dbReference>
<organism evidence="2 3">
    <name type="scientific">Nocardioides caeni</name>
    <dbReference type="NCBI Taxonomy" id="574700"/>
    <lineage>
        <taxon>Bacteria</taxon>
        <taxon>Bacillati</taxon>
        <taxon>Actinomycetota</taxon>
        <taxon>Actinomycetes</taxon>
        <taxon>Propionibacteriales</taxon>
        <taxon>Nocardioidaceae</taxon>
        <taxon>Nocardioides</taxon>
    </lineage>
</organism>
<dbReference type="PANTHER" id="PTHR34822">
    <property type="entry name" value="GRPB DOMAIN PROTEIN (AFU_ORTHOLOGUE AFUA_1G01530)"/>
    <property type="match status" value="1"/>
</dbReference>
<proteinExistence type="predicted"/>
<dbReference type="EMBL" id="STGW01000003">
    <property type="protein sequence ID" value="THV16018.1"/>
    <property type="molecule type" value="Genomic_DNA"/>
</dbReference>
<evidence type="ECO:0000256" key="1">
    <source>
        <dbReference type="SAM" id="MobiDB-lite"/>
    </source>
</evidence>